<dbReference type="Proteomes" id="UP000613401">
    <property type="component" value="Unassembled WGS sequence"/>
</dbReference>
<evidence type="ECO:0000256" key="6">
    <source>
        <dbReference type="ARBA" id="ARBA00048233"/>
    </source>
</evidence>
<reference evidence="11" key="2">
    <citation type="submission" date="2020-03" db="EMBL/GenBank/DDBJ databases">
        <authorList>
            <person name="Fu F.-F."/>
            <person name="Chen J."/>
        </authorList>
    </citation>
    <scope>NUCLEOTIDE SEQUENCE</scope>
    <source>
        <strain evidence="11">Lc1</strain>
    </source>
</reference>
<dbReference type="PROSITE" id="PS00498">
    <property type="entry name" value="TYROSINASE_2"/>
    <property type="match status" value="1"/>
</dbReference>
<dbReference type="AlphaFoldDB" id="A0A8H4C956"/>
<keyword evidence="4" id="KW-0186">Copper</keyword>
<dbReference type="EMBL" id="WVTB01000083">
    <property type="protein sequence ID" value="KAF3799704.1"/>
    <property type="molecule type" value="Genomic_DNA"/>
</dbReference>
<evidence type="ECO:0000256" key="5">
    <source>
        <dbReference type="ARBA" id="ARBA00023101"/>
    </source>
</evidence>
<evidence type="ECO:0000256" key="4">
    <source>
        <dbReference type="ARBA" id="ARBA00023008"/>
    </source>
</evidence>
<evidence type="ECO:0000259" key="10">
    <source>
        <dbReference type="PROSITE" id="PS00498"/>
    </source>
</evidence>
<reference evidence="11" key="1">
    <citation type="journal article" date="2020" name="Phytopathology">
        <title>Genome sequence and comparative analysis of Colletotrichum gloeosporioides isolated from Liriodendron leaves.</title>
        <authorList>
            <person name="Fu F.F."/>
            <person name="Hao Z."/>
            <person name="Wang P."/>
            <person name="Lu Y."/>
            <person name="Xue L.J."/>
            <person name="Wei G."/>
            <person name="Tian Y."/>
            <person name="Baishi H."/>
            <person name="Xu H."/>
            <person name="Shi J."/>
            <person name="Cheng T."/>
            <person name="Wang G."/>
            <person name="Yi Y."/>
            <person name="Chen J."/>
        </authorList>
    </citation>
    <scope>NUCLEOTIDE SEQUENCE</scope>
    <source>
        <strain evidence="11">Lc1</strain>
    </source>
</reference>
<dbReference type="SUPFAM" id="SSF48056">
    <property type="entry name" value="Di-copper centre-containing domain"/>
    <property type="match status" value="1"/>
</dbReference>
<comment type="caution">
    <text evidence="11">The sequence shown here is derived from an EMBL/GenBank/DDBJ whole genome shotgun (WGS) entry which is preliminary data.</text>
</comment>
<dbReference type="Pfam" id="PF00264">
    <property type="entry name" value="Tyrosinase"/>
    <property type="match status" value="1"/>
</dbReference>
<dbReference type="GO" id="GO:0046872">
    <property type="term" value="F:metal ion binding"/>
    <property type="evidence" value="ECO:0007669"/>
    <property type="project" value="UniProtKB-KW"/>
</dbReference>
<dbReference type="PANTHER" id="PTHR11474">
    <property type="entry name" value="TYROSINASE FAMILY MEMBER"/>
    <property type="match status" value="1"/>
</dbReference>
<dbReference type="RefSeq" id="XP_045258864.1">
    <property type="nucleotide sequence ID" value="XM_045401080.1"/>
</dbReference>
<evidence type="ECO:0000256" key="7">
    <source>
        <dbReference type="ARBA" id="ARBA00048881"/>
    </source>
</evidence>
<feature type="region of interest" description="Disordered" evidence="8">
    <location>
        <begin position="325"/>
        <end position="346"/>
    </location>
</feature>
<dbReference type="PANTHER" id="PTHR11474:SF76">
    <property type="entry name" value="SHKT DOMAIN-CONTAINING PROTEIN"/>
    <property type="match status" value="1"/>
</dbReference>
<dbReference type="InterPro" id="IPR002227">
    <property type="entry name" value="Tyrosinase_Cu-bd"/>
</dbReference>
<feature type="domain" description="Tyrosinase copper-binding" evidence="9">
    <location>
        <begin position="62"/>
        <end position="79"/>
    </location>
</feature>
<evidence type="ECO:0000256" key="8">
    <source>
        <dbReference type="SAM" id="MobiDB-lite"/>
    </source>
</evidence>
<sequence>MLKSHVRKDIETLSQSERDTVIRAFDYIGKLSPEDPNSFFALASYHGLPGPEGNSQKMYCPHGNVLFPTWHRAYLLRVEKALQSAPGCGHLALPYWNQTSESSLKGGLPSIFTNKSYTFASGDTINNPLYSYTMQKAVDGLKYSSTATHSKPVGHTTVRYPFSGRVASEEVAEVKSRNSSLEALPHKTITGALDENIRKWLAPGYLPGVAENYRQSLEAPSYTVFSNIASAQEWNTNNAENPQVPNVVPLELPHNSMHLAIGGFQVPGAPSVHAASQGDMGENETAAFDPIFYFHHCFIDYMFWMWQDQHGQKDHLDITPGMQGTKGADIDTPLEPFTMTDPNTGTERWMTSKDVIDTVKLGYDYAKPQWQKFNVTVREADAVNAPKLTVSGINRSKIRGSFIVSTWVKGQNGEPEKVIDIKPILSRWEVDSCENCQNYLDVRSHTQLTKFTEEEIEDMDFFALVHTREHPDGIDTIDGRPIEVELGALRGWM</sequence>
<evidence type="ECO:0000256" key="3">
    <source>
        <dbReference type="ARBA" id="ARBA00022723"/>
    </source>
</evidence>
<gene>
    <name evidence="11" type="ORF">GCG54_00000949</name>
</gene>
<evidence type="ECO:0000313" key="11">
    <source>
        <dbReference type="EMBL" id="KAF3799704.1"/>
    </source>
</evidence>
<feature type="domain" description="Tyrosinase copper-binding" evidence="10">
    <location>
        <begin position="289"/>
        <end position="300"/>
    </location>
</feature>
<comment type="catalytic activity">
    <reaction evidence="7">
        <text>L-tyrosine + O2 = L-dopaquinone + H2O</text>
        <dbReference type="Rhea" id="RHEA:18117"/>
        <dbReference type="ChEBI" id="CHEBI:15377"/>
        <dbReference type="ChEBI" id="CHEBI:15379"/>
        <dbReference type="ChEBI" id="CHEBI:57924"/>
        <dbReference type="ChEBI" id="CHEBI:58315"/>
        <dbReference type="EC" id="1.14.18.1"/>
    </reaction>
</comment>
<dbReference type="PROSITE" id="PS00497">
    <property type="entry name" value="TYROSINASE_1"/>
    <property type="match status" value="1"/>
</dbReference>
<keyword evidence="3" id="KW-0479">Metal-binding</keyword>
<dbReference type="InterPro" id="IPR050316">
    <property type="entry name" value="Tyrosinase/Hemocyanin"/>
</dbReference>
<keyword evidence="5" id="KW-0470">Melanin biosynthesis</keyword>
<accession>A0A8H4C956</accession>
<proteinExistence type="inferred from homology"/>
<dbReference type="InterPro" id="IPR008922">
    <property type="entry name" value="Di-copper_centre_dom_sf"/>
</dbReference>
<keyword evidence="12" id="KW-1185">Reference proteome</keyword>
<protein>
    <recommendedName>
        <fullName evidence="2">tyrosinase</fullName>
        <ecNumber evidence="2">1.14.18.1</ecNumber>
    </recommendedName>
</protein>
<comment type="catalytic activity">
    <reaction evidence="6">
        <text>2 L-dopa + O2 = 2 L-dopaquinone + 2 H2O</text>
        <dbReference type="Rhea" id="RHEA:34287"/>
        <dbReference type="ChEBI" id="CHEBI:15377"/>
        <dbReference type="ChEBI" id="CHEBI:15379"/>
        <dbReference type="ChEBI" id="CHEBI:57504"/>
        <dbReference type="ChEBI" id="CHEBI:57924"/>
        <dbReference type="EC" id="1.14.18.1"/>
    </reaction>
</comment>
<comment type="similarity">
    <text evidence="1">Belongs to the tyrosinase family.</text>
</comment>
<evidence type="ECO:0000313" key="12">
    <source>
        <dbReference type="Proteomes" id="UP000613401"/>
    </source>
</evidence>
<organism evidence="11 12">
    <name type="scientific">Colletotrichum gloeosporioides</name>
    <name type="common">Anthracnose fungus</name>
    <name type="synonym">Glomerella cingulata</name>
    <dbReference type="NCBI Taxonomy" id="474922"/>
    <lineage>
        <taxon>Eukaryota</taxon>
        <taxon>Fungi</taxon>
        <taxon>Dikarya</taxon>
        <taxon>Ascomycota</taxon>
        <taxon>Pezizomycotina</taxon>
        <taxon>Sordariomycetes</taxon>
        <taxon>Hypocreomycetidae</taxon>
        <taxon>Glomerellales</taxon>
        <taxon>Glomerellaceae</taxon>
        <taxon>Colletotrichum</taxon>
        <taxon>Colletotrichum gloeosporioides species complex</taxon>
    </lineage>
</organism>
<dbReference type="GO" id="GO:0004503">
    <property type="term" value="F:tyrosinase activity"/>
    <property type="evidence" value="ECO:0007669"/>
    <property type="project" value="UniProtKB-EC"/>
</dbReference>
<dbReference type="EC" id="1.14.18.1" evidence="2"/>
<dbReference type="PRINTS" id="PR00092">
    <property type="entry name" value="TYROSINASE"/>
</dbReference>
<evidence type="ECO:0000259" key="9">
    <source>
        <dbReference type="PROSITE" id="PS00497"/>
    </source>
</evidence>
<dbReference type="Gene3D" id="1.10.1280.10">
    <property type="entry name" value="Di-copper center containing domain from catechol oxidase"/>
    <property type="match status" value="1"/>
</dbReference>
<evidence type="ECO:0000256" key="2">
    <source>
        <dbReference type="ARBA" id="ARBA00011906"/>
    </source>
</evidence>
<evidence type="ECO:0000256" key="1">
    <source>
        <dbReference type="ARBA" id="ARBA00009928"/>
    </source>
</evidence>
<dbReference type="GeneID" id="69008120"/>
<name>A0A8H4C956_COLGL</name>
<dbReference type="GO" id="GO:0042438">
    <property type="term" value="P:melanin biosynthetic process"/>
    <property type="evidence" value="ECO:0007669"/>
    <property type="project" value="UniProtKB-KW"/>
</dbReference>